<dbReference type="KEGG" id="fro:AALO17_07500"/>
<organism evidence="2 3">
    <name type="scientific">Faecalibaculum rodentium</name>
    <dbReference type="NCBI Taxonomy" id="1702221"/>
    <lineage>
        <taxon>Bacteria</taxon>
        <taxon>Bacillati</taxon>
        <taxon>Bacillota</taxon>
        <taxon>Erysipelotrichia</taxon>
        <taxon>Erysipelotrichales</taxon>
        <taxon>Erysipelotrichaceae</taxon>
        <taxon>Faecalibaculum</taxon>
    </lineage>
</organism>
<proteinExistence type="predicted"/>
<dbReference type="RefSeq" id="WP_067555594.1">
    <property type="nucleotide sequence ID" value="NZ_CAMTBT010000052.1"/>
</dbReference>
<dbReference type="Pfam" id="PF18936">
    <property type="entry name" value="DUF5684"/>
    <property type="match status" value="1"/>
</dbReference>
<dbReference type="GeneID" id="78477556"/>
<feature type="transmembrane region" description="Helical" evidence="1">
    <location>
        <begin position="51"/>
        <end position="74"/>
    </location>
</feature>
<feature type="transmembrane region" description="Helical" evidence="1">
    <location>
        <begin position="115"/>
        <end position="139"/>
    </location>
</feature>
<feature type="transmembrane region" description="Helical" evidence="1">
    <location>
        <begin position="12"/>
        <end position="31"/>
    </location>
</feature>
<keyword evidence="1" id="KW-0812">Transmembrane</keyword>
<evidence type="ECO:0000313" key="2">
    <source>
        <dbReference type="EMBL" id="AMK53884.1"/>
    </source>
</evidence>
<reference evidence="2 3" key="1">
    <citation type="journal article" date="2016" name="Gut Pathog.">
        <title>Whole genome sequencing of "Faecalibaculum rodentium" ALO17, isolated from C57BL/6J laboratory mouse feces.</title>
        <authorList>
            <person name="Lim S."/>
            <person name="Chang D.H."/>
            <person name="Ahn S."/>
            <person name="Kim B.C."/>
        </authorList>
    </citation>
    <scope>NUCLEOTIDE SEQUENCE [LARGE SCALE GENOMIC DNA]</scope>
    <source>
        <strain evidence="2 3">Alo17</strain>
    </source>
</reference>
<sequence length="149" mass="17128">MFLMPLIASPVFWVLTVIWYILVVAGAWMMFQKAGEAGWKAIIPIYNMYIVYKICWNTSLFWVWFGISVFAAVFRFQTETTTGFAYIFSMVLSLVQMLIQVTCCYRLSFAFGHGLLYGLGLCFFPFIFTVILGFGSSAYQPWRTNSLGF</sequence>
<feature type="transmembrane region" description="Helical" evidence="1">
    <location>
        <begin position="86"/>
        <end position="108"/>
    </location>
</feature>
<gene>
    <name evidence="2" type="ORF">AALO17_07500</name>
</gene>
<keyword evidence="1" id="KW-0472">Membrane</keyword>
<dbReference type="Proteomes" id="UP000069771">
    <property type="component" value="Chromosome"/>
</dbReference>
<evidence type="ECO:0000256" key="1">
    <source>
        <dbReference type="SAM" id="Phobius"/>
    </source>
</evidence>
<evidence type="ECO:0000313" key="3">
    <source>
        <dbReference type="Proteomes" id="UP000069771"/>
    </source>
</evidence>
<dbReference type="InterPro" id="IPR043739">
    <property type="entry name" value="DUF5684"/>
</dbReference>
<keyword evidence="3" id="KW-1185">Reference proteome</keyword>
<accession>A0A140DTA7</accession>
<name>A0A140DTA7_9FIRM</name>
<keyword evidence="1" id="KW-1133">Transmembrane helix</keyword>
<dbReference type="AlphaFoldDB" id="A0A140DTA7"/>
<dbReference type="EMBL" id="CP011391">
    <property type="protein sequence ID" value="AMK53884.1"/>
    <property type="molecule type" value="Genomic_DNA"/>
</dbReference>
<dbReference type="STRING" id="1702221.AALO17_07500"/>
<protein>
    <submittedName>
        <fullName evidence="2">Uncharacterized protein</fullName>
    </submittedName>
</protein>
<dbReference type="OrthoDB" id="2376202at2"/>